<dbReference type="Gene3D" id="1.10.540.10">
    <property type="entry name" value="Acyl-CoA dehydrogenase/oxidase, N-terminal domain"/>
    <property type="match status" value="1"/>
</dbReference>
<evidence type="ECO:0000256" key="1">
    <source>
        <dbReference type="ARBA" id="ARBA00001974"/>
    </source>
</evidence>
<dbReference type="InterPro" id="IPR013786">
    <property type="entry name" value="AcylCoA_DH/ox_N"/>
</dbReference>
<evidence type="ECO:0000259" key="9">
    <source>
        <dbReference type="Pfam" id="PF02771"/>
    </source>
</evidence>
<sequence length="402" mass="43416">MYLDLSEESKTLRKELRAYFAEIINDEDRRALVDQTEGGPVFDRILRQMGKDGWLGLGWPEEFGGRGENPEALYVFYDEVIRANAPLSLVTLNTVGPALIKHGTQAQKDFFLRPILAGELIFAIGYTEPNAGTDLAALETRARIEGDELVINGNKIFTSAGVFADWVWLAVRTDPDAPTHQGISVVLVPTSAPGFSVTEIHTVGGISTSATYYEDVRVPLTNVVGELNQGWKLITNQLNHERVALAARGGIANELFAEVVEWAKTEPAGDGHVYDIPWVREKLAEVYALLSAADLMNLRLVADVAANTLGGGDSAAAKIFGTEAVVTTYGMLQEVLGAKGLLRPGTPGAVLEGRVENLGRRAQNNTFGGGTNEVMREIVAAKCLGMTLAARRRPAATPNEKS</sequence>
<dbReference type="Pfam" id="PF02771">
    <property type="entry name" value="Acyl-CoA_dh_N"/>
    <property type="match status" value="1"/>
</dbReference>
<dbReference type="GO" id="GO:0016627">
    <property type="term" value="F:oxidoreductase activity, acting on the CH-CH group of donors"/>
    <property type="evidence" value="ECO:0007669"/>
    <property type="project" value="InterPro"/>
</dbReference>
<evidence type="ECO:0000256" key="3">
    <source>
        <dbReference type="ARBA" id="ARBA00022630"/>
    </source>
</evidence>
<feature type="domain" description="Acyl-CoA dehydrogenase/oxidase N-terminal" evidence="9">
    <location>
        <begin position="6"/>
        <end position="119"/>
    </location>
</feature>
<dbReference type="InterPro" id="IPR052161">
    <property type="entry name" value="Mycobact_Acyl-CoA_DH"/>
</dbReference>
<dbReference type="InterPro" id="IPR009075">
    <property type="entry name" value="AcylCo_DH/oxidase_C"/>
</dbReference>
<dbReference type="InterPro" id="IPR037069">
    <property type="entry name" value="AcylCoA_DH/ox_N_sf"/>
</dbReference>
<dbReference type="Pfam" id="PF00441">
    <property type="entry name" value="Acyl-CoA_dh_1"/>
    <property type="match status" value="1"/>
</dbReference>
<dbReference type="InterPro" id="IPR046373">
    <property type="entry name" value="Acyl-CoA_Oxase/DH_mid-dom_sf"/>
</dbReference>
<evidence type="ECO:0000256" key="2">
    <source>
        <dbReference type="ARBA" id="ARBA00009347"/>
    </source>
</evidence>
<name>A0A652YPQ4_NOCGL</name>
<gene>
    <name evidence="10" type="ORF">FNL38_104478</name>
</gene>
<dbReference type="InterPro" id="IPR009100">
    <property type="entry name" value="AcylCoA_DH/oxidase_NM_dom_sf"/>
</dbReference>
<comment type="similarity">
    <text evidence="2 6">Belongs to the acyl-CoA dehydrogenase family.</text>
</comment>
<comment type="caution">
    <text evidence="10">The sequence shown here is derived from an EMBL/GenBank/DDBJ whole genome shotgun (WGS) entry which is preliminary data.</text>
</comment>
<accession>A0A652YPQ4</accession>
<dbReference type="SUPFAM" id="SSF56645">
    <property type="entry name" value="Acyl-CoA dehydrogenase NM domain-like"/>
    <property type="match status" value="1"/>
</dbReference>
<evidence type="ECO:0000259" key="8">
    <source>
        <dbReference type="Pfam" id="PF02770"/>
    </source>
</evidence>
<evidence type="ECO:0000256" key="5">
    <source>
        <dbReference type="ARBA" id="ARBA00023002"/>
    </source>
</evidence>
<keyword evidence="3 6" id="KW-0285">Flavoprotein</keyword>
<dbReference type="AlphaFoldDB" id="A0A652YPQ4"/>
<organism evidence="10">
    <name type="scientific">Nocardia globerula</name>
    <dbReference type="NCBI Taxonomy" id="1818"/>
    <lineage>
        <taxon>Bacteria</taxon>
        <taxon>Bacillati</taxon>
        <taxon>Actinomycetota</taxon>
        <taxon>Actinomycetes</taxon>
        <taxon>Mycobacteriales</taxon>
        <taxon>Nocardiaceae</taxon>
        <taxon>Nocardia</taxon>
    </lineage>
</organism>
<evidence type="ECO:0000256" key="6">
    <source>
        <dbReference type="RuleBase" id="RU362125"/>
    </source>
</evidence>
<evidence type="ECO:0000313" key="10">
    <source>
        <dbReference type="EMBL" id="TYQ04102.1"/>
    </source>
</evidence>
<evidence type="ECO:0000259" key="7">
    <source>
        <dbReference type="Pfam" id="PF00441"/>
    </source>
</evidence>
<dbReference type="GO" id="GO:0005886">
    <property type="term" value="C:plasma membrane"/>
    <property type="evidence" value="ECO:0007669"/>
    <property type="project" value="TreeGrafter"/>
</dbReference>
<dbReference type="InterPro" id="IPR036250">
    <property type="entry name" value="AcylCo_DH-like_C"/>
</dbReference>
<dbReference type="Gene3D" id="1.20.140.10">
    <property type="entry name" value="Butyryl-CoA Dehydrogenase, subunit A, domain 3"/>
    <property type="match status" value="1"/>
</dbReference>
<protein>
    <submittedName>
        <fullName evidence="10">Alkylation response protein AidB-like acyl-CoA dehydrogenase</fullName>
    </submittedName>
</protein>
<comment type="cofactor">
    <cofactor evidence="1 6">
        <name>FAD</name>
        <dbReference type="ChEBI" id="CHEBI:57692"/>
    </cofactor>
</comment>
<keyword evidence="5 6" id="KW-0560">Oxidoreductase</keyword>
<dbReference type="Pfam" id="PF02770">
    <property type="entry name" value="Acyl-CoA_dh_M"/>
    <property type="match status" value="1"/>
</dbReference>
<dbReference type="Gene3D" id="2.40.110.10">
    <property type="entry name" value="Butyryl-CoA Dehydrogenase, subunit A, domain 2"/>
    <property type="match status" value="1"/>
</dbReference>
<dbReference type="SUPFAM" id="SSF47203">
    <property type="entry name" value="Acyl-CoA dehydrogenase C-terminal domain-like"/>
    <property type="match status" value="1"/>
</dbReference>
<dbReference type="EMBL" id="VNIQ01000004">
    <property type="protein sequence ID" value="TYQ04102.1"/>
    <property type="molecule type" value="Genomic_DNA"/>
</dbReference>
<keyword evidence="4 6" id="KW-0274">FAD</keyword>
<feature type="domain" description="Acyl-CoA oxidase/dehydrogenase middle" evidence="8">
    <location>
        <begin position="123"/>
        <end position="214"/>
    </location>
</feature>
<dbReference type="InterPro" id="IPR006091">
    <property type="entry name" value="Acyl-CoA_Oxase/DH_mid-dom"/>
</dbReference>
<evidence type="ECO:0000256" key="4">
    <source>
        <dbReference type="ARBA" id="ARBA00022827"/>
    </source>
</evidence>
<reference evidence="10" key="1">
    <citation type="submission" date="2019-07" db="EMBL/GenBank/DDBJ databases">
        <title>Genomic Encyclopedia of Type Strains, Phase IV (KMG-IV): sequencing the most valuable type-strain genomes for metagenomic binning, comparative biology and taxonomic classification.</title>
        <authorList>
            <person name="Goeker M."/>
        </authorList>
    </citation>
    <scope>NUCLEOTIDE SEQUENCE</scope>
    <source>
        <strain evidence="10">DSM 44596</strain>
    </source>
</reference>
<dbReference type="PANTHER" id="PTHR43292:SF3">
    <property type="entry name" value="ACYL-COA DEHYDROGENASE FADE29"/>
    <property type="match status" value="1"/>
</dbReference>
<dbReference type="GO" id="GO:0050660">
    <property type="term" value="F:flavin adenine dinucleotide binding"/>
    <property type="evidence" value="ECO:0007669"/>
    <property type="project" value="InterPro"/>
</dbReference>
<feature type="domain" description="Acyl-CoA dehydrogenase/oxidase C-terminal" evidence="7">
    <location>
        <begin position="228"/>
        <end position="382"/>
    </location>
</feature>
<dbReference type="PANTHER" id="PTHR43292">
    <property type="entry name" value="ACYL-COA DEHYDROGENASE"/>
    <property type="match status" value="1"/>
</dbReference>
<proteinExistence type="inferred from homology"/>